<keyword evidence="3" id="KW-1185">Reference proteome</keyword>
<dbReference type="EMBL" id="BKZW01000004">
    <property type="protein sequence ID" value="GER91816.1"/>
    <property type="molecule type" value="Genomic_DNA"/>
</dbReference>
<dbReference type="AlphaFoldDB" id="A0A5J4L2X0"/>
<dbReference type="Pfam" id="PF13358">
    <property type="entry name" value="DDE_3"/>
    <property type="match status" value="1"/>
</dbReference>
<evidence type="ECO:0000259" key="1">
    <source>
        <dbReference type="Pfam" id="PF13358"/>
    </source>
</evidence>
<proteinExistence type="predicted"/>
<dbReference type="Proteomes" id="UP000326912">
    <property type="component" value="Unassembled WGS sequence"/>
</dbReference>
<protein>
    <recommendedName>
        <fullName evidence="1">Tc1-like transposase DDE domain-containing protein</fullName>
    </recommendedName>
</protein>
<evidence type="ECO:0000313" key="2">
    <source>
        <dbReference type="EMBL" id="GER91816.1"/>
    </source>
</evidence>
<gene>
    <name evidence="2" type="ORF">KDW_59780</name>
</gene>
<evidence type="ECO:0000313" key="3">
    <source>
        <dbReference type="Proteomes" id="UP000326912"/>
    </source>
</evidence>
<sequence length="71" mass="8447">MQRVCGDGTRNRTCQVRVSKRRTKKDWALFLREIIDVQYPHADKIVLVMDNLNTHTPLRFTRRLNQPRPAD</sequence>
<comment type="caution">
    <text evidence="2">The sequence shown here is derived from an EMBL/GenBank/DDBJ whole genome shotgun (WGS) entry which is preliminary data.</text>
</comment>
<reference evidence="2 3" key="1">
    <citation type="submission" date="2019-10" db="EMBL/GenBank/DDBJ databases">
        <title>Dictyobacter vulcani sp. nov., within the class Ktedonobacteria, isolated from soil of volcanic Mt. Zao.</title>
        <authorList>
            <person name="Zheng Y."/>
            <person name="Wang C.M."/>
            <person name="Sakai Y."/>
            <person name="Abe K."/>
            <person name="Yokota A."/>
            <person name="Yabe S."/>
        </authorList>
    </citation>
    <scope>NUCLEOTIDE SEQUENCE [LARGE SCALE GENOMIC DNA]</scope>
    <source>
        <strain evidence="2 3">W12</strain>
    </source>
</reference>
<name>A0A5J4L2X0_9CHLR</name>
<accession>A0A5J4L2X0</accession>
<dbReference type="InterPro" id="IPR038717">
    <property type="entry name" value="Tc1-like_DDE_dom"/>
</dbReference>
<feature type="domain" description="Tc1-like transposase DDE" evidence="1">
    <location>
        <begin position="13"/>
        <end position="57"/>
    </location>
</feature>
<organism evidence="2 3">
    <name type="scientific">Dictyobacter vulcani</name>
    <dbReference type="NCBI Taxonomy" id="2607529"/>
    <lineage>
        <taxon>Bacteria</taxon>
        <taxon>Bacillati</taxon>
        <taxon>Chloroflexota</taxon>
        <taxon>Ktedonobacteria</taxon>
        <taxon>Ktedonobacterales</taxon>
        <taxon>Dictyobacteraceae</taxon>
        <taxon>Dictyobacter</taxon>
    </lineage>
</organism>